<gene>
    <name evidence="1" type="ORF">PanWU01x14_282380</name>
</gene>
<comment type="caution">
    <text evidence="1">The sequence shown here is derived from an EMBL/GenBank/DDBJ whole genome shotgun (WGS) entry which is preliminary data.</text>
</comment>
<accession>A0A2P5B0T2</accession>
<dbReference type="AlphaFoldDB" id="A0A2P5B0T2"/>
<dbReference type="EMBL" id="JXTB01000393">
    <property type="protein sequence ID" value="PON42375.1"/>
    <property type="molecule type" value="Genomic_DNA"/>
</dbReference>
<proteinExistence type="predicted"/>
<name>A0A2P5B0T2_PARAD</name>
<organism evidence="1 2">
    <name type="scientific">Parasponia andersonii</name>
    <name type="common">Sponia andersonii</name>
    <dbReference type="NCBI Taxonomy" id="3476"/>
    <lineage>
        <taxon>Eukaryota</taxon>
        <taxon>Viridiplantae</taxon>
        <taxon>Streptophyta</taxon>
        <taxon>Embryophyta</taxon>
        <taxon>Tracheophyta</taxon>
        <taxon>Spermatophyta</taxon>
        <taxon>Magnoliopsida</taxon>
        <taxon>eudicotyledons</taxon>
        <taxon>Gunneridae</taxon>
        <taxon>Pentapetalae</taxon>
        <taxon>rosids</taxon>
        <taxon>fabids</taxon>
        <taxon>Rosales</taxon>
        <taxon>Cannabaceae</taxon>
        <taxon>Parasponia</taxon>
    </lineage>
</organism>
<sequence>MVAYLLRKRKINKAKQLTDKKKWKEHKIETKKLSESLWRVDDSER</sequence>
<evidence type="ECO:0000313" key="1">
    <source>
        <dbReference type="EMBL" id="PON42375.1"/>
    </source>
</evidence>
<protein>
    <submittedName>
        <fullName evidence="1">Uncharacterized protein</fullName>
    </submittedName>
</protein>
<reference evidence="2" key="1">
    <citation type="submission" date="2016-06" db="EMBL/GenBank/DDBJ databases">
        <title>Parallel loss of symbiosis genes in relatives of nitrogen-fixing non-legume Parasponia.</title>
        <authorList>
            <person name="Van Velzen R."/>
            <person name="Holmer R."/>
            <person name="Bu F."/>
            <person name="Rutten L."/>
            <person name="Van Zeijl A."/>
            <person name="Liu W."/>
            <person name="Santuari L."/>
            <person name="Cao Q."/>
            <person name="Sharma T."/>
            <person name="Shen D."/>
            <person name="Roswanjaya Y."/>
            <person name="Wardhani T."/>
            <person name="Kalhor M.S."/>
            <person name="Jansen J."/>
            <person name="Van den Hoogen J."/>
            <person name="Gungor B."/>
            <person name="Hartog M."/>
            <person name="Hontelez J."/>
            <person name="Verver J."/>
            <person name="Yang W.-C."/>
            <person name="Schijlen E."/>
            <person name="Repin R."/>
            <person name="Schilthuizen M."/>
            <person name="Schranz E."/>
            <person name="Heidstra R."/>
            <person name="Miyata K."/>
            <person name="Fedorova E."/>
            <person name="Kohlen W."/>
            <person name="Bisseling T."/>
            <person name="Smit S."/>
            <person name="Geurts R."/>
        </authorList>
    </citation>
    <scope>NUCLEOTIDE SEQUENCE [LARGE SCALE GENOMIC DNA]</scope>
    <source>
        <strain evidence="2">cv. WU1-14</strain>
    </source>
</reference>
<keyword evidence="2" id="KW-1185">Reference proteome</keyword>
<dbReference type="Proteomes" id="UP000237105">
    <property type="component" value="Unassembled WGS sequence"/>
</dbReference>
<evidence type="ECO:0000313" key="2">
    <source>
        <dbReference type="Proteomes" id="UP000237105"/>
    </source>
</evidence>